<gene>
    <name evidence="5" type="ORF">PanWU01x14_302890</name>
</gene>
<reference evidence="6" key="1">
    <citation type="submission" date="2016-06" db="EMBL/GenBank/DDBJ databases">
        <title>Parallel loss of symbiosis genes in relatives of nitrogen-fixing non-legume Parasponia.</title>
        <authorList>
            <person name="Van Velzen R."/>
            <person name="Holmer R."/>
            <person name="Bu F."/>
            <person name="Rutten L."/>
            <person name="Van Zeijl A."/>
            <person name="Liu W."/>
            <person name="Santuari L."/>
            <person name="Cao Q."/>
            <person name="Sharma T."/>
            <person name="Shen D."/>
            <person name="Roswanjaya Y."/>
            <person name="Wardhani T."/>
            <person name="Kalhor M.S."/>
            <person name="Jansen J."/>
            <person name="Van den Hoogen J."/>
            <person name="Gungor B."/>
            <person name="Hartog M."/>
            <person name="Hontelez J."/>
            <person name="Verver J."/>
            <person name="Yang W.-C."/>
            <person name="Schijlen E."/>
            <person name="Repin R."/>
            <person name="Schilthuizen M."/>
            <person name="Schranz E."/>
            <person name="Heidstra R."/>
            <person name="Miyata K."/>
            <person name="Fedorova E."/>
            <person name="Kohlen W."/>
            <person name="Bisseling T."/>
            <person name="Smit S."/>
            <person name="Geurts R."/>
        </authorList>
    </citation>
    <scope>NUCLEOTIDE SEQUENCE [LARGE SCALE GENOMIC DNA]</scope>
    <source>
        <strain evidence="6">cv. WU1-14</strain>
    </source>
</reference>
<keyword evidence="6" id="KW-1185">Reference proteome</keyword>
<dbReference type="GO" id="GO:0000166">
    <property type="term" value="F:nucleotide binding"/>
    <property type="evidence" value="ECO:0007669"/>
    <property type="project" value="UniProtKB-KW"/>
</dbReference>
<organism evidence="5 6">
    <name type="scientific">Parasponia andersonii</name>
    <name type="common">Sponia andersonii</name>
    <dbReference type="NCBI Taxonomy" id="3476"/>
    <lineage>
        <taxon>Eukaryota</taxon>
        <taxon>Viridiplantae</taxon>
        <taxon>Streptophyta</taxon>
        <taxon>Embryophyta</taxon>
        <taxon>Tracheophyta</taxon>
        <taxon>Spermatophyta</taxon>
        <taxon>Magnoliopsida</taxon>
        <taxon>eudicotyledons</taxon>
        <taxon>Gunneridae</taxon>
        <taxon>Pentapetalae</taxon>
        <taxon>rosids</taxon>
        <taxon>fabids</taxon>
        <taxon>Rosales</taxon>
        <taxon>Cannabaceae</taxon>
        <taxon>Parasponia</taxon>
    </lineage>
</organism>
<dbReference type="EMBL" id="JXTB01000456">
    <property type="protein sequence ID" value="PON39782.1"/>
    <property type="molecule type" value="Genomic_DNA"/>
</dbReference>
<dbReference type="Proteomes" id="UP000237105">
    <property type="component" value="Unassembled WGS sequence"/>
</dbReference>
<keyword evidence="2" id="KW-0547">Nucleotide-binding</keyword>
<protein>
    <recommendedName>
        <fullName evidence="4">Disease resistance N-terminal domain-containing protein</fullName>
    </recommendedName>
</protein>
<dbReference type="OrthoDB" id="688937at2759"/>
<dbReference type="Pfam" id="PF18052">
    <property type="entry name" value="Rx_N"/>
    <property type="match status" value="1"/>
</dbReference>
<feature type="domain" description="Disease resistance N-terminal" evidence="4">
    <location>
        <begin position="11"/>
        <end position="80"/>
    </location>
</feature>
<evidence type="ECO:0000313" key="6">
    <source>
        <dbReference type="Proteomes" id="UP000237105"/>
    </source>
</evidence>
<keyword evidence="3" id="KW-0611">Plant defense</keyword>
<dbReference type="AlphaFoldDB" id="A0A2P5ATB6"/>
<dbReference type="InterPro" id="IPR041118">
    <property type="entry name" value="Rx_N"/>
</dbReference>
<dbReference type="Gene3D" id="1.20.5.4130">
    <property type="match status" value="1"/>
</dbReference>
<evidence type="ECO:0000259" key="4">
    <source>
        <dbReference type="Pfam" id="PF18052"/>
    </source>
</evidence>
<evidence type="ECO:0000256" key="1">
    <source>
        <dbReference type="ARBA" id="ARBA00022737"/>
    </source>
</evidence>
<name>A0A2P5ATB6_PARAD</name>
<evidence type="ECO:0000313" key="5">
    <source>
        <dbReference type="EMBL" id="PON39782.1"/>
    </source>
</evidence>
<evidence type="ECO:0000256" key="3">
    <source>
        <dbReference type="ARBA" id="ARBA00022821"/>
    </source>
</evidence>
<comment type="caution">
    <text evidence="5">The sequence shown here is derived from an EMBL/GenBank/DDBJ whole genome shotgun (WGS) entry which is preliminary data.</text>
</comment>
<evidence type="ECO:0000256" key="2">
    <source>
        <dbReference type="ARBA" id="ARBA00022741"/>
    </source>
</evidence>
<proteinExistence type="predicted"/>
<accession>A0A2P5ATB6</accession>
<dbReference type="GO" id="GO:0006952">
    <property type="term" value="P:defense response"/>
    <property type="evidence" value="ECO:0007669"/>
    <property type="project" value="UniProtKB-KW"/>
</dbReference>
<keyword evidence="1" id="KW-0677">Repeat</keyword>
<sequence length="137" mass="15529">MANLVLPTVFQVIIDKLSSFDLEKLGSVLNFKDDVEKLKHILPIVEAILEDAEEKQMTRPTMRIRLSKLKVVALDVEAMLLLLLTDDSLFDRRYANEVKHMLHALKKAVDYGLGFRRIVLVLLVQSIDSGTVEGNKL</sequence>